<keyword evidence="3" id="KW-1185">Reference proteome</keyword>
<feature type="transmembrane region" description="Helical" evidence="1">
    <location>
        <begin position="123"/>
        <end position="145"/>
    </location>
</feature>
<evidence type="ECO:0000313" key="3">
    <source>
        <dbReference type="Proteomes" id="UP001204621"/>
    </source>
</evidence>
<dbReference type="EMBL" id="JANUGU010000008">
    <property type="protein sequence ID" value="MCS0660310.1"/>
    <property type="molecule type" value="Genomic_DNA"/>
</dbReference>
<keyword evidence="1" id="KW-0472">Membrane</keyword>
<dbReference type="RefSeq" id="WP_258813505.1">
    <property type="nucleotide sequence ID" value="NZ_JANUGU010000008.1"/>
</dbReference>
<accession>A0ABT2D2Q5</accession>
<comment type="caution">
    <text evidence="2">The sequence shown here is derived from an EMBL/GenBank/DDBJ whole genome shotgun (WGS) entry which is preliminary data.</text>
</comment>
<keyword evidence="1" id="KW-0812">Transmembrane</keyword>
<feature type="transmembrane region" description="Helical" evidence="1">
    <location>
        <begin position="44"/>
        <end position="64"/>
    </location>
</feature>
<reference evidence="2 3" key="1">
    <citation type="submission" date="2022-08" db="EMBL/GenBank/DDBJ databases">
        <title>Reclassification of Massilia species as members of the genera Telluria, Duganella, Pseudoduganella, Mokoshia gen. nov. and Zemynaea gen. nov. using orthogonal and non-orthogonal genome-based approaches.</title>
        <authorList>
            <person name="Bowman J.P."/>
        </authorList>
    </citation>
    <scope>NUCLEOTIDE SEQUENCE [LARGE SCALE GENOMIC DNA]</scope>
    <source>
        <strain evidence="2 3">JCM 31606</strain>
    </source>
</reference>
<evidence type="ECO:0000256" key="1">
    <source>
        <dbReference type="SAM" id="Phobius"/>
    </source>
</evidence>
<feature type="transmembrane region" description="Helical" evidence="1">
    <location>
        <begin position="98"/>
        <end position="117"/>
    </location>
</feature>
<proteinExistence type="predicted"/>
<organism evidence="2 3">
    <name type="scientific">Massilia terrae</name>
    <dbReference type="NCBI Taxonomy" id="1811224"/>
    <lineage>
        <taxon>Bacteria</taxon>
        <taxon>Pseudomonadati</taxon>
        <taxon>Pseudomonadota</taxon>
        <taxon>Betaproteobacteria</taxon>
        <taxon>Burkholderiales</taxon>
        <taxon>Oxalobacteraceae</taxon>
        <taxon>Telluria group</taxon>
        <taxon>Massilia</taxon>
    </lineage>
</organism>
<sequence length="147" mass="15688">MVSSASDLIVEHSRRQLWVALILVVTLGAGALAMLAFPDKAGKTGGFYVMIFFPEFVAIALASLRKSKRKLGDVSAARMQAVVDDELRRHSLGMGWRNGFFVMLLAQPLISLAVISSGTPHPVALLSAATALAGVVTALASVLYYDR</sequence>
<evidence type="ECO:0000313" key="2">
    <source>
        <dbReference type="EMBL" id="MCS0660310.1"/>
    </source>
</evidence>
<dbReference type="Proteomes" id="UP001204621">
    <property type="component" value="Unassembled WGS sequence"/>
</dbReference>
<keyword evidence="1" id="KW-1133">Transmembrane helix</keyword>
<gene>
    <name evidence="2" type="ORF">NX778_19735</name>
</gene>
<protein>
    <submittedName>
        <fullName evidence="2">Uncharacterized protein</fullName>
    </submittedName>
</protein>
<name>A0ABT2D2Q5_9BURK</name>
<feature type="transmembrane region" description="Helical" evidence="1">
    <location>
        <begin position="17"/>
        <end position="38"/>
    </location>
</feature>